<keyword evidence="1" id="KW-1133">Transmembrane helix</keyword>
<name>A0A2P2JVP4_RHIMU</name>
<accession>A0A2P2JVP4</accession>
<feature type="transmembrane region" description="Helical" evidence="1">
    <location>
        <begin position="16"/>
        <end position="33"/>
    </location>
</feature>
<evidence type="ECO:0000313" key="2">
    <source>
        <dbReference type="EMBL" id="MBW97549.1"/>
    </source>
</evidence>
<evidence type="ECO:0000256" key="1">
    <source>
        <dbReference type="SAM" id="Phobius"/>
    </source>
</evidence>
<protein>
    <submittedName>
        <fullName evidence="2">Uncharacterized protein</fullName>
    </submittedName>
</protein>
<reference evidence="2" key="1">
    <citation type="submission" date="2018-02" db="EMBL/GenBank/DDBJ databases">
        <title>Rhizophora mucronata_Transcriptome.</title>
        <authorList>
            <person name="Meera S.P."/>
            <person name="Sreeshan A."/>
            <person name="Augustine A."/>
        </authorList>
    </citation>
    <scope>NUCLEOTIDE SEQUENCE</scope>
    <source>
        <tissue evidence="2">Leaf</tissue>
    </source>
</reference>
<dbReference type="EMBL" id="GGEC01017067">
    <property type="protein sequence ID" value="MBW97550.1"/>
    <property type="molecule type" value="Transcribed_RNA"/>
</dbReference>
<keyword evidence="1" id="KW-0472">Membrane</keyword>
<keyword evidence="1" id="KW-0812">Transmembrane</keyword>
<sequence>MWMEELMHAVQKFCRYYLSLSHVASLFPGMFLAKVVSSFSELCSPAILCLINGVLAVLCSILVYEIITHLRPYLNQ</sequence>
<dbReference type="AlphaFoldDB" id="A0A2P2JVP4"/>
<organism evidence="2">
    <name type="scientific">Rhizophora mucronata</name>
    <name type="common">Asiatic mangrove</name>
    <dbReference type="NCBI Taxonomy" id="61149"/>
    <lineage>
        <taxon>Eukaryota</taxon>
        <taxon>Viridiplantae</taxon>
        <taxon>Streptophyta</taxon>
        <taxon>Embryophyta</taxon>
        <taxon>Tracheophyta</taxon>
        <taxon>Spermatophyta</taxon>
        <taxon>Magnoliopsida</taxon>
        <taxon>eudicotyledons</taxon>
        <taxon>Gunneridae</taxon>
        <taxon>Pentapetalae</taxon>
        <taxon>rosids</taxon>
        <taxon>fabids</taxon>
        <taxon>Malpighiales</taxon>
        <taxon>Rhizophoraceae</taxon>
        <taxon>Rhizophora</taxon>
    </lineage>
</organism>
<feature type="transmembrane region" description="Helical" evidence="1">
    <location>
        <begin position="45"/>
        <end position="67"/>
    </location>
</feature>
<dbReference type="EMBL" id="GGEC01017066">
    <property type="protein sequence ID" value="MBW97549.1"/>
    <property type="molecule type" value="Transcribed_RNA"/>
</dbReference>
<proteinExistence type="predicted"/>